<keyword evidence="3" id="KW-0812">Transmembrane</keyword>
<keyword evidence="6" id="KW-0998">Cell outer membrane</keyword>
<reference evidence="7" key="1">
    <citation type="submission" date="2018-05" db="EMBL/GenBank/DDBJ databases">
        <authorList>
            <person name="Lanie J.A."/>
            <person name="Ng W.-L."/>
            <person name="Kazmierczak K.M."/>
            <person name="Andrzejewski T.M."/>
            <person name="Davidsen T.M."/>
            <person name="Wayne K.J."/>
            <person name="Tettelin H."/>
            <person name="Glass J.I."/>
            <person name="Rusch D."/>
            <person name="Podicherti R."/>
            <person name="Tsui H.-C.T."/>
            <person name="Winkler M.E."/>
        </authorList>
    </citation>
    <scope>NUCLEOTIDE SEQUENCE</scope>
</reference>
<dbReference type="Pfam" id="PF03349">
    <property type="entry name" value="Toluene_X"/>
    <property type="match status" value="1"/>
</dbReference>
<keyword evidence="5" id="KW-0472">Membrane</keyword>
<comment type="subcellular location">
    <subcellularLocation>
        <location evidence="1">Cell outer membrane</location>
        <topology evidence="1">Multi-pass membrane protein</topology>
    </subcellularLocation>
</comment>
<evidence type="ECO:0000256" key="4">
    <source>
        <dbReference type="ARBA" id="ARBA00022729"/>
    </source>
</evidence>
<proteinExistence type="predicted"/>
<sequence length="462" mass="51882">MRRKFTMRSIIIFSLFLSNGQTQTASEAIHILENEIGYGARSLGMGGAFTALGNDPSGMYWNPAGLADMANGSIYFEGQNLNYHNKTSYINESKVNPLHVGSFNAMGMALPLPTIRGSMVLGVGFNRIVHYNGLMSFSGFSNEDNQLNFPIEVDGKEQFYDFSKYVLRSEEIYSGGAMEQFTLSFGIALSPTFAGGLSVSRVSGREEYSFEFIQEDSKQNYSEFPADFDQYLLEQKLIATTTGWNIRGGVKGAVTDWFRLGLSISLPYHIRVEEEHSSDESLLFDDGFKNDTTLTGYYDYKVRMPFVIDFGGVLTIPKLTLAYSFRFRNWSGTKFVTDNYDRESDYYKMLSEENLTIASQYRQVYQARAGLEYLMEFNENFGISLRSGVAIFPAPDGDRHGDRTIISAGLGIPIGENMMMDAAFLSTSWSKQSSDVYTPYGAMEDVLSNRILVNVSYLFSRN</sequence>
<gene>
    <name evidence="7" type="ORF">METZ01_LOCUS8372</name>
</gene>
<evidence type="ECO:0000256" key="1">
    <source>
        <dbReference type="ARBA" id="ARBA00004571"/>
    </source>
</evidence>
<accession>A0A381NNW3</accession>
<dbReference type="EMBL" id="UINC01000445">
    <property type="protein sequence ID" value="SUZ55518.1"/>
    <property type="molecule type" value="Genomic_DNA"/>
</dbReference>
<dbReference type="SUPFAM" id="SSF56935">
    <property type="entry name" value="Porins"/>
    <property type="match status" value="1"/>
</dbReference>
<name>A0A381NNW3_9ZZZZ</name>
<dbReference type="GO" id="GO:0009279">
    <property type="term" value="C:cell outer membrane"/>
    <property type="evidence" value="ECO:0007669"/>
    <property type="project" value="UniProtKB-SubCell"/>
</dbReference>
<evidence type="ECO:0000313" key="7">
    <source>
        <dbReference type="EMBL" id="SUZ55518.1"/>
    </source>
</evidence>
<organism evidence="7">
    <name type="scientific">marine metagenome</name>
    <dbReference type="NCBI Taxonomy" id="408172"/>
    <lineage>
        <taxon>unclassified sequences</taxon>
        <taxon>metagenomes</taxon>
        <taxon>ecological metagenomes</taxon>
    </lineage>
</organism>
<evidence type="ECO:0000256" key="3">
    <source>
        <dbReference type="ARBA" id="ARBA00022692"/>
    </source>
</evidence>
<dbReference type="AlphaFoldDB" id="A0A381NNW3"/>
<dbReference type="Gene3D" id="2.40.160.60">
    <property type="entry name" value="Outer membrane protein transport protein (OMPP1/FadL/TodX)"/>
    <property type="match status" value="1"/>
</dbReference>
<dbReference type="PANTHER" id="PTHR35093">
    <property type="entry name" value="OUTER MEMBRANE PROTEIN NMB0088-RELATED"/>
    <property type="match status" value="1"/>
</dbReference>
<keyword evidence="2" id="KW-1134">Transmembrane beta strand</keyword>
<dbReference type="PANTHER" id="PTHR35093:SF8">
    <property type="entry name" value="OUTER MEMBRANE PROTEIN NMB0088-RELATED"/>
    <property type="match status" value="1"/>
</dbReference>
<evidence type="ECO:0000256" key="5">
    <source>
        <dbReference type="ARBA" id="ARBA00023136"/>
    </source>
</evidence>
<evidence type="ECO:0000256" key="2">
    <source>
        <dbReference type="ARBA" id="ARBA00022452"/>
    </source>
</evidence>
<protein>
    <submittedName>
        <fullName evidence="7">Uncharacterized protein</fullName>
    </submittedName>
</protein>
<dbReference type="GO" id="GO:0015483">
    <property type="term" value="F:long-chain fatty acid transporting porin activity"/>
    <property type="evidence" value="ECO:0007669"/>
    <property type="project" value="TreeGrafter"/>
</dbReference>
<keyword evidence="4" id="KW-0732">Signal</keyword>
<dbReference type="InterPro" id="IPR005017">
    <property type="entry name" value="OMPP1/FadL/TodX"/>
</dbReference>
<evidence type="ECO:0000256" key="6">
    <source>
        <dbReference type="ARBA" id="ARBA00023237"/>
    </source>
</evidence>